<feature type="transmembrane region" description="Helical" evidence="10">
    <location>
        <begin position="242"/>
        <end position="260"/>
    </location>
</feature>
<evidence type="ECO:0000256" key="6">
    <source>
        <dbReference type="ARBA" id="ARBA00023136"/>
    </source>
</evidence>
<evidence type="ECO:0000259" key="11">
    <source>
        <dbReference type="Pfam" id="PF07885"/>
    </source>
</evidence>
<feature type="transmembrane region" description="Helical" evidence="10">
    <location>
        <begin position="295"/>
        <end position="320"/>
    </location>
</feature>
<feature type="compositionally biased region" description="Basic and acidic residues" evidence="9">
    <location>
        <begin position="32"/>
        <end position="42"/>
    </location>
</feature>
<evidence type="ECO:0000256" key="3">
    <source>
        <dbReference type="ARBA" id="ARBA00022692"/>
    </source>
</evidence>
<dbReference type="InterPro" id="IPR003280">
    <property type="entry name" value="2pore_dom_K_chnl"/>
</dbReference>
<dbReference type="PANTHER" id="PTHR11003:SF345">
    <property type="entry name" value="TWIK FAMILY OF POTASSIUM CHANNELS PROTEIN 18"/>
    <property type="match status" value="1"/>
</dbReference>
<feature type="transmembrane region" description="Helical" evidence="10">
    <location>
        <begin position="272"/>
        <end position="289"/>
    </location>
</feature>
<feature type="transmembrane region" description="Helical" evidence="10">
    <location>
        <begin position="150"/>
        <end position="168"/>
    </location>
</feature>
<evidence type="ECO:0000256" key="1">
    <source>
        <dbReference type="ARBA" id="ARBA00004141"/>
    </source>
</evidence>
<feature type="domain" description="Potassium channel" evidence="11">
    <location>
        <begin position="143"/>
        <end position="205"/>
    </location>
</feature>
<accession>A0A7M5XBT7</accession>
<feature type="compositionally biased region" description="Acidic residues" evidence="9">
    <location>
        <begin position="342"/>
        <end position="356"/>
    </location>
</feature>
<dbReference type="PANTHER" id="PTHR11003">
    <property type="entry name" value="POTASSIUM CHANNEL, SUBFAMILY K"/>
    <property type="match status" value="1"/>
</dbReference>
<dbReference type="AlphaFoldDB" id="A0A7M5XBT7"/>
<evidence type="ECO:0000256" key="7">
    <source>
        <dbReference type="ARBA" id="ARBA00023303"/>
    </source>
</evidence>
<name>A0A7M5XBT7_9CNID</name>
<feature type="transmembrane region" description="Helical" evidence="10">
    <location>
        <begin position="180"/>
        <end position="201"/>
    </location>
</feature>
<dbReference type="GO" id="GO:0022841">
    <property type="term" value="F:potassium ion leak channel activity"/>
    <property type="evidence" value="ECO:0007669"/>
    <property type="project" value="TreeGrafter"/>
</dbReference>
<dbReference type="Gene3D" id="1.10.287.70">
    <property type="match status" value="1"/>
</dbReference>
<dbReference type="Pfam" id="PF07885">
    <property type="entry name" value="Ion_trans_2"/>
    <property type="match status" value="2"/>
</dbReference>
<dbReference type="OrthoDB" id="6162476at2759"/>
<keyword evidence="2 8" id="KW-0813">Transport</keyword>
<organism evidence="12 13">
    <name type="scientific">Clytia hemisphaerica</name>
    <dbReference type="NCBI Taxonomy" id="252671"/>
    <lineage>
        <taxon>Eukaryota</taxon>
        <taxon>Metazoa</taxon>
        <taxon>Cnidaria</taxon>
        <taxon>Hydrozoa</taxon>
        <taxon>Hydroidolina</taxon>
        <taxon>Leptothecata</taxon>
        <taxon>Obeliida</taxon>
        <taxon>Clytiidae</taxon>
        <taxon>Clytia</taxon>
    </lineage>
</organism>
<dbReference type="GO" id="GO:0005886">
    <property type="term" value="C:plasma membrane"/>
    <property type="evidence" value="ECO:0007669"/>
    <property type="project" value="TreeGrafter"/>
</dbReference>
<evidence type="ECO:0000313" key="13">
    <source>
        <dbReference type="Proteomes" id="UP000594262"/>
    </source>
</evidence>
<evidence type="ECO:0000256" key="5">
    <source>
        <dbReference type="ARBA" id="ARBA00023065"/>
    </source>
</evidence>
<feature type="region of interest" description="Disordered" evidence="9">
    <location>
        <begin position="342"/>
        <end position="408"/>
    </location>
</feature>
<feature type="compositionally biased region" description="Low complexity" evidence="9">
    <location>
        <begin position="388"/>
        <end position="408"/>
    </location>
</feature>
<feature type="domain" description="Potassium channel" evidence="11">
    <location>
        <begin position="249"/>
        <end position="319"/>
    </location>
</feature>
<dbReference type="GeneID" id="136817654"/>
<comment type="subcellular location">
    <subcellularLocation>
        <location evidence="1">Membrane</location>
        <topology evidence="1">Multi-pass membrane protein</topology>
    </subcellularLocation>
</comment>
<evidence type="ECO:0000256" key="8">
    <source>
        <dbReference type="RuleBase" id="RU003857"/>
    </source>
</evidence>
<dbReference type="PRINTS" id="PR01333">
    <property type="entry name" value="2POREKCHANEL"/>
</dbReference>
<dbReference type="SUPFAM" id="SSF81324">
    <property type="entry name" value="Voltage-gated potassium channels"/>
    <property type="match status" value="2"/>
</dbReference>
<keyword evidence="5 8" id="KW-0406">Ion transport</keyword>
<feature type="transmembrane region" description="Helical" evidence="10">
    <location>
        <begin position="64"/>
        <end position="85"/>
    </location>
</feature>
<keyword evidence="7 8" id="KW-0407">Ion channel</keyword>
<dbReference type="RefSeq" id="XP_066930080.1">
    <property type="nucleotide sequence ID" value="XM_067073979.1"/>
</dbReference>
<dbReference type="RefSeq" id="XP_066930079.1">
    <property type="nucleotide sequence ID" value="XM_067073978.1"/>
</dbReference>
<evidence type="ECO:0000256" key="4">
    <source>
        <dbReference type="ARBA" id="ARBA00022989"/>
    </source>
</evidence>
<keyword evidence="13" id="KW-1185">Reference proteome</keyword>
<evidence type="ECO:0000256" key="9">
    <source>
        <dbReference type="SAM" id="MobiDB-lite"/>
    </source>
</evidence>
<dbReference type="GO" id="GO:0030322">
    <property type="term" value="P:stabilization of membrane potential"/>
    <property type="evidence" value="ECO:0007669"/>
    <property type="project" value="TreeGrafter"/>
</dbReference>
<dbReference type="Proteomes" id="UP000594262">
    <property type="component" value="Unplaced"/>
</dbReference>
<keyword evidence="3 8" id="KW-0812">Transmembrane</keyword>
<sequence>MTFNQLDTDDEITENDRLLTKKTRKQRQSPKSQRDIESPNKDASKWERITSAIRKRLKKDGLRMVLLIILNGFYLYFGGVVFYLLETKPKFVVDKRKHVEMLFNTFKSLHLTADHMMMNISNISTHDVNKISSVLQNIHSEFSESESESWTVTNAVFFASTVVTTIGYGNMAPVTTGGRWFCVFYAIVGVPLTVMLLALVGKIISKYINHLCNFIVKTLREYLYSKYEYEQVDEGTELRAPVWLALLFMLLVTSIFALMFMKMEQWSFSKSLYFIFITFTTIGFGDIVPHNDNAIWFNVTFLYIGLAALSITINLLIANITHQYRKHKQKIKIVQKIEEELEDSDEETLPADENGDVTEMADFTNGGNGGGKVAGDSLRRLSNTPVDNNSNNNENNNDKNLQNFGDGL</sequence>
<evidence type="ECO:0000256" key="10">
    <source>
        <dbReference type="SAM" id="Phobius"/>
    </source>
</evidence>
<evidence type="ECO:0000256" key="2">
    <source>
        <dbReference type="ARBA" id="ARBA00022448"/>
    </source>
</evidence>
<dbReference type="EnsemblMetazoa" id="CLYHEMT020870.1">
    <property type="protein sequence ID" value="CLYHEMP020870.1"/>
    <property type="gene ID" value="CLYHEMG020870"/>
</dbReference>
<feature type="region of interest" description="Disordered" evidence="9">
    <location>
        <begin position="1"/>
        <end position="42"/>
    </location>
</feature>
<reference evidence="12" key="1">
    <citation type="submission" date="2021-01" db="UniProtKB">
        <authorList>
            <consortium name="EnsemblMetazoa"/>
        </authorList>
    </citation>
    <scope>IDENTIFICATION</scope>
</reference>
<evidence type="ECO:0000313" key="12">
    <source>
        <dbReference type="EnsemblMetazoa" id="CLYHEMP020870.1"/>
    </source>
</evidence>
<proteinExistence type="inferred from homology"/>
<dbReference type="GO" id="GO:0015271">
    <property type="term" value="F:outward rectifier potassium channel activity"/>
    <property type="evidence" value="ECO:0007669"/>
    <property type="project" value="TreeGrafter"/>
</dbReference>
<keyword evidence="6 10" id="KW-0472">Membrane</keyword>
<protein>
    <recommendedName>
        <fullName evidence="11">Potassium channel domain-containing protein</fullName>
    </recommendedName>
</protein>
<dbReference type="InterPro" id="IPR013099">
    <property type="entry name" value="K_chnl_dom"/>
</dbReference>
<comment type="similarity">
    <text evidence="8">Belongs to the two pore domain potassium channel (TC 1.A.1.8) family.</text>
</comment>
<keyword evidence="4 10" id="KW-1133">Transmembrane helix</keyword>